<organism evidence="9 10">
    <name type="scientific">Rhodococcus antarcticus</name>
    <dbReference type="NCBI Taxonomy" id="2987751"/>
    <lineage>
        <taxon>Bacteria</taxon>
        <taxon>Bacillati</taxon>
        <taxon>Actinomycetota</taxon>
        <taxon>Actinomycetes</taxon>
        <taxon>Mycobacteriales</taxon>
        <taxon>Nocardiaceae</taxon>
        <taxon>Rhodococcus</taxon>
    </lineage>
</organism>
<dbReference type="InterPro" id="IPR051311">
    <property type="entry name" value="DedA_domain"/>
</dbReference>
<evidence type="ECO:0000256" key="4">
    <source>
        <dbReference type="ARBA" id="ARBA00022692"/>
    </source>
</evidence>
<keyword evidence="5 7" id="KW-1133">Transmembrane helix</keyword>
<evidence type="ECO:0000256" key="3">
    <source>
        <dbReference type="ARBA" id="ARBA00022475"/>
    </source>
</evidence>
<comment type="similarity">
    <text evidence="2">Belongs to the DedA family.</text>
</comment>
<feature type="domain" description="VTT" evidence="8">
    <location>
        <begin position="43"/>
        <end position="159"/>
    </location>
</feature>
<evidence type="ECO:0000256" key="5">
    <source>
        <dbReference type="ARBA" id="ARBA00022989"/>
    </source>
</evidence>
<evidence type="ECO:0000256" key="6">
    <source>
        <dbReference type="ARBA" id="ARBA00023136"/>
    </source>
</evidence>
<feature type="transmembrane region" description="Helical" evidence="7">
    <location>
        <begin position="20"/>
        <end position="48"/>
    </location>
</feature>
<proteinExistence type="inferred from homology"/>
<keyword evidence="6 7" id="KW-0472">Membrane</keyword>
<accession>A0ABY6P3V6</accession>
<dbReference type="InterPro" id="IPR032816">
    <property type="entry name" value="VTT_dom"/>
</dbReference>
<keyword evidence="10" id="KW-1185">Reference proteome</keyword>
<protein>
    <submittedName>
        <fullName evidence="9">VTT domain-containing protein</fullName>
    </submittedName>
</protein>
<feature type="transmembrane region" description="Helical" evidence="7">
    <location>
        <begin position="172"/>
        <end position="190"/>
    </location>
</feature>
<dbReference type="Proteomes" id="UP001164965">
    <property type="component" value="Chromosome"/>
</dbReference>
<evidence type="ECO:0000256" key="2">
    <source>
        <dbReference type="ARBA" id="ARBA00010792"/>
    </source>
</evidence>
<evidence type="ECO:0000259" key="8">
    <source>
        <dbReference type="Pfam" id="PF09335"/>
    </source>
</evidence>
<evidence type="ECO:0000313" key="10">
    <source>
        <dbReference type="Proteomes" id="UP001164965"/>
    </source>
</evidence>
<evidence type="ECO:0000256" key="1">
    <source>
        <dbReference type="ARBA" id="ARBA00004651"/>
    </source>
</evidence>
<evidence type="ECO:0000256" key="7">
    <source>
        <dbReference type="SAM" id="Phobius"/>
    </source>
</evidence>
<dbReference type="PANTHER" id="PTHR42709:SF6">
    <property type="entry name" value="UNDECAPRENYL PHOSPHATE TRANSPORTER A"/>
    <property type="match status" value="1"/>
</dbReference>
<evidence type="ECO:0000313" key="9">
    <source>
        <dbReference type="EMBL" id="UZJ26340.1"/>
    </source>
</evidence>
<feature type="transmembrane region" description="Helical" evidence="7">
    <location>
        <begin position="55"/>
        <end position="75"/>
    </location>
</feature>
<feature type="transmembrane region" description="Helical" evidence="7">
    <location>
        <begin position="150"/>
        <end position="166"/>
    </location>
</feature>
<keyword evidence="3" id="KW-1003">Cell membrane</keyword>
<gene>
    <name evidence="9" type="ORF">RHODO2019_08050</name>
</gene>
<dbReference type="EMBL" id="CP110615">
    <property type="protein sequence ID" value="UZJ26340.1"/>
    <property type="molecule type" value="Genomic_DNA"/>
</dbReference>
<dbReference type="Pfam" id="PF09335">
    <property type="entry name" value="VTT_dom"/>
    <property type="match status" value="1"/>
</dbReference>
<comment type="subcellular location">
    <subcellularLocation>
        <location evidence="1">Cell membrane</location>
        <topology evidence="1">Multi-pass membrane protein</topology>
    </subcellularLocation>
</comment>
<dbReference type="RefSeq" id="WP_265384444.1">
    <property type="nucleotide sequence ID" value="NZ_CP110615.1"/>
</dbReference>
<sequence length="211" mass="21425">MSPLAVELSSLSLPSSSTLPGLFSIVALGSLLPVLPTGAAVSAAAVLAVREGVPATIAVLVVAAVAAMVGDLALYKLASWGGEQLLERLRLPVSEERLARAQSQIEDHGKAVLTLSRLIPGGRIPVMVACIGLHVSLPVFAAADVVAASAWAALYGGIGIAGGAIFPHVWQGVVAGVVVVVLIAVAPGLWSRWRADRPAASPTDQRGATPE</sequence>
<name>A0ABY6P3V6_9NOCA</name>
<reference evidence="9" key="1">
    <citation type="submission" date="2022-10" db="EMBL/GenBank/DDBJ databases">
        <title>Rhodococcus sp.75.</title>
        <authorList>
            <person name="Sun M."/>
        </authorList>
    </citation>
    <scope>NUCLEOTIDE SEQUENCE</scope>
    <source>
        <strain evidence="9">75</strain>
    </source>
</reference>
<dbReference type="PANTHER" id="PTHR42709">
    <property type="entry name" value="ALKALINE PHOSPHATASE LIKE PROTEIN"/>
    <property type="match status" value="1"/>
</dbReference>
<feature type="transmembrane region" description="Helical" evidence="7">
    <location>
        <begin position="124"/>
        <end position="143"/>
    </location>
</feature>
<keyword evidence="4 7" id="KW-0812">Transmembrane</keyword>